<dbReference type="CDD" id="cd09272">
    <property type="entry name" value="RNase_HI_RT_Ty1"/>
    <property type="match status" value="1"/>
</dbReference>
<keyword evidence="2" id="KW-1185">Reference proteome</keyword>
<dbReference type="AlphaFoldDB" id="A0A444Z720"/>
<dbReference type="PANTHER" id="PTHR11439:SF517">
    <property type="entry name" value="CYSTEINE-RICH RLK (RECEPTOR-LIKE PROTEIN KINASE) 8"/>
    <property type="match status" value="1"/>
</dbReference>
<evidence type="ECO:0008006" key="3">
    <source>
        <dbReference type="Google" id="ProtNLM"/>
    </source>
</evidence>
<dbReference type="Proteomes" id="UP000289738">
    <property type="component" value="Chromosome B05"/>
</dbReference>
<evidence type="ECO:0000313" key="2">
    <source>
        <dbReference type="Proteomes" id="UP000289738"/>
    </source>
</evidence>
<accession>A0A444Z720</accession>
<organism evidence="1 2">
    <name type="scientific">Arachis hypogaea</name>
    <name type="common">Peanut</name>
    <dbReference type="NCBI Taxonomy" id="3818"/>
    <lineage>
        <taxon>Eukaryota</taxon>
        <taxon>Viridiplantae</taxon>
        <taxon>Streptophyta</taxon>
        <taxon>Embryophyta</taxon>
        <taxon>Tracheophyta</taxon>
        <taxon>Spermatophyta</taxon>
        <taxon>Magnoliopsida</taxon>
        <taxon>eudicotyledons</taxon>
        <taxon>Gunneridae</taxon>
        <taxon>Pentapetalae</taxon>
        <taxon>rosids</taxon>
        <taxon>fabids</taxon>
        <taxon>Fabales</taxon>
        <taxon>Fabaceae</taxon>
        <taxon>Papilionoideae</taxon>
        <taxon>50 kb inversion clade</taxon>
        <taxon>dalbergioids sensu lato</taxon>
        <taxon>Dalbergieae</taxon>
        <taxon>Pterocarpus clade</taxon>
        <taxon>Arachis</taxon>
    </lineage>
</organism>
<proteinExistence type="predicted"/>
<dbReference type="PANTHER" id="PTHR11439">
    <property type="entry name" value="GAG-POL-RELATED RETROTRANSPOSON"/>
    <property type="match status" value="1"/>
</dbReference>
<comment type="caution">
    <text evidence="1">The sequence shown here is derived from an EMBL/GenBank/DDBJ whole genome shotgun (WGS) entry which is preliminary data.</text>
</comment>
<name>A0A444Z720_ARAHY</name>
<dbReference type="SUPFAM" id="SSF56672">
    <property type="entry name" value="DNA/RNA polymerases"/>
    <property type="match status" value="1"/>
</dbReference>
<protein>
    <recommendedName>
        <fullName evidence="3">Reverse transcriptase Ty1/copia-type domain-containing protein</fullName>
    </recommendedName>
</protein>
<dbReference type="InterPro" id="IPR043502">
    <property type="entry name" value="DNA/RNA_pol_sf"/>
</dbReference>
<gene>
    <name evidence="1" type="ORF">Ahy_B05g078415</name>
</gene>
<sequence>MEHSKPVSTPVEEKFKLLREDKGRTVNPTYYKSLIGSLRYLTATRPDIVFGVGLLSRFIEEPCTNHLQAAKRILRYIKGTLNDGIYYENTNEVNLVGYTDSDWAGDIETRKSTSGFVFHLGSGAISWSSKKQPVILWSHGRVRSRALANASCEIVVIISLLKFLNIEVNSTMLFCDNISTIHMATNPVLHERSKHVEIDCQVGTCF</sequence>
<reference evidence="1 2" key="1">
    <citation type="submission" date="2019-01" db="EMBL/GenBank/DDBJ databases">
        <title>Sequencing of cultivated peanut Arachis hypogaea provides insights into genome evolution and oil improvement.</title>
        <authorList>
            <person name="Chen X."/>
        </authorList>
    </citation>
    <scope>NUCLEOTIDE SEQUENCE [LARGE SCALE GENOMIC DNA]</scope>
    <source>
        <strain evidence="2">cv. Fuhuasheng</strain>
        <tissue evidence="1">Leaves</tissue>
    </source>
</reference>
<dbReference type="EMBL" id="SDMP01000015">
    <property type="protein sequence ID" value="RYR09972.1"/>
    <property type="molecule type" value="Genomic_DNA"/>
</dbReference>
<evidence type="ECO:0000313" key="1">
    <source>
        <dbReference type="EMBL" id="RYR09972.1"/>
    </source>
</evidence>